<gene>
    <name evidence="1" type="ORF">HJC23_004256</name>
</gene>
<dbReference type="EMBL" id="JABMIG020000063">
    <property type="protein sequence ID" value="KAL3796459.1"/>
    <property type="molecule type" value="Genomic_DNA"/>
</dbReference>
<accession>A0ABD3Q902</accession>
<protein>
    <recommendedName>
        <fullName evidence="3">DDE Tnp4 domain-containing protein</fullName>
    </recommendedName>
</protein>
<evidence type="ECO:0008006" key="3">
    <source>
        <dbReference type="Google" id="ProtNLM"/>
    </source>
</evidence>
<reference evidence="1 2" key="1">
    <citation type="journal article" date="2020" name="G3 (Bethesda)">
        <title>Improved Reference Genome for Cyclotella cryptica CCMP332, a Model for Cell Wall Morphogenesis, Salinity Adaptation, and Lipid Production in Diatoms (Bacillariophyta).</title>
        <authorList>
            <person name="Roberts W.R."/>
            <person name="Downey K.M."/>
            <person name="Ruck E.C."/>
            <person name="Traller J.C."/>
            <person name="Alverson A.J."/>
        </authorList>
    </citation>
    <scope>NUCLEOTIDE SEQUENCE [LARGE SCALE GENOMIC DNA]</scope>
    <source>
        <strain evidence="1 2">CCMP332</strain>
    </source>
</reference>
<dbReference type="AlphaFoldDB" id="A0ABD3Q902"/>
<organism evidence="1 2">
    <name type="scientific">Cyclotella cryptica</name>
    <dbReference type="NCBI Taxonomy" id="29204"/>
    <lineage>
        <taxon>Eukaryota</taxon>
        <taxon>Sar</taxon>
        <taxon>Stramenopiles</taxon>
        <taxon>Ochrophyta</taxon>
        <taxon>Bacillariophyta</taxon>
        <taxon>Coscinodiscophyceae</taxon>
        <taxon>Thalassiosirophycidae</taxon>
        <taxon>Stephanodiscales</taxon>
        <taxon>Stephanodiscaceae</taxon>
        <taxon>Cyclotella</taxon>
    </lineage>
</organism>
<dbReference type="Proteomes" id="UP001516023">
    <property type="component" value="Unassembled WGS sequence"/>
</dbReference>
<evidence type="ECO:0000313" key="1">
    <source>
        <dbReference type="EMBL" id="KAL3796459.1"/>
    </source>
</evidence>
<comment type="caution">
    <text evidence="1">The sequence shown here is derived from an EMBL/GenBank/DDBJ whole genome shotgun (WGS) entry which is preliminary data.</text>
</comment>
<proteinExistence type="predicted"/>
<evidence type="ECO:0000313" key="2">
    <source>
        <dbReference type="Proteomes" id="UP001516023"/>
    </source>
</evidence>
<keyword evidence="2" id="KW-1185">Reference proteome</keyword>
<sequence>MITQEASGTPTSPTGLVLAMKYMLTLYKTVLSGQGGHILLPLTTLQFLWWQRKDGKHTWDKSSLYHQIPPGKRVIGDSGYLGEPDRVSTILGGHAPEIQELFASLKSRQETLFHGYKALKIFGGKSFCHKGRQGGGSKERVRVHELVFDAVPVLMPYNMKNGSPLFDV</sequence>
<name>A0ABD3Q902_9STRA</name>